<dbReference type="Pfam" id="PF23493">
    <property type="entry name" value="CysS_C"/>
    <property type="match status" value="1"/>
</dbReference>
<proteinExistence type="predicted"/>
<dbReference type="Gene3D" id="1.20.120.1910">
    <property type="entry name" value="Cysteine-tRNA ligase, C-terminal anti-codon recognition domain"/>
    <property type="match status" value="1"/>
</dbReference>
<dbReference type="InterPro" id="IPR009080">
    <property type="entry name" value="tRNAsynth_Ia_anticodon-bd"/>
</dbReference>
<feature type="domain" description="Cysteinyl-tRNA ligase anticodon binding" evidence="1">
    <location>
        <begin position="345"/>
        <end position="384"/>
    </location>
</feature>
<reference evidence="2" key="1">
    <citation type="submission" date="2020-05" db="EMBL/GenBank/DDBJ databases">
        <authorList>
            <person name="Chiriac C."/>
            <person name="Salcher M."/>
            <person name="Ghai R."/>
            <person name="Kavagutti S V."/>
        </authorList>
    </citation>
    <scope>NUCLEOTIDE SEQUENCE</scope>
</reference>
<accession>A0A6J5Z236</accession>
<dbReference type="InterPro" id="IPR029062">
    <property type="entry name" value="Class_I_gatase-like"/>
</dbReference>
<name>A0A6J5Z236_9ZZZZ</name>
<dbReference type="SUPFAM" id="SSF47323">
    <property type="entry name" value="Anticodon-binding domain of a subclass of class I aminoacyl-tRNA synthetases"/>
    <property type="match status" value="1"/>
</dbReference>
<evidence type="ECO:0000313" key="2">
    <source>
        <dbReference type="EMBL" id="CAB4335378.1"/>
    </source>
</evidence>
<dbReference type="AlphaFoldDB" id="A0A6J5Z236"/>
<evidence type="ECO:0000259" key="1">
    <source>
        <dbReference type="Pfam" id="PF23493"/>
    </source>
</evidence>
<sequence>MKWHDEQVGRQIVIMGSGETSPTMVTPHQTIINGLQGKKRLLLDTPFGFQENADILTDRLCEYFAQSVGFPVTPVTLRRADAAAGVVAEAVAAIRSADWIFAGPGSPTYALNVWRETGLAPHLDQVLTRGTLVLASAAALTAGTHTIAVYEIYKVGTDPYSLPGMNVLGRHTGLNAMVVPHFDNAEGGNHDTRFCYMGERRLRILEAQLPPEVFILGVDEHTGVSFDLDTRTASVFGRGYLSVRRGQSTWQLKSGQSTSFDEIATQGGVPRELPTDDIQVPVVASQVEDLMEQGDVLSAVDALLELDDLNRDVQTRATVHALIMRLGQLAASPKVDIATVVGPYIEALLQARSAARTGGRWDEADAIRDRLTSLHVEIKDSSAGSSWEIDQSSQS</sequence>
<dbReference type="GO" id="GO:0006418">
    <property type="term" value="P:tRNA aminoacylation for protein translation"/>
    <property type="evidence" value="ECO:0007669"/>
    <property type="project" value="InterPro"/>
</dbReference>
<organism evidence="2">
    <name type="scientific">freshwater metagenome</name>
    <dbReference type="NCBI Taxonomy" id="449393"/>
    <lineage>
        <taxon>unclassified sequences</taxon>
        <taxon>metagenomes</taxon>
        <taxon>ecological metagenomes</taxon>
    </lineage>
</organism>
<dbReference type="EMBL" id="CAESAJ010000040">
    <property type="protein sequence ID" value="CAB4335378.1"/>
    <property type="molecule type" value="Genomic_DNA"/>
</dbReference>
<dbReference type="SUPFAM" id="SSF52317">
    <property type="entry name" value="Class I glutamine amidotransferase-like"/>
    <property type="match status" value="1"/>
</dbReference>
<dbReference type="GO" id="GO:0005524">
    <property type="term" value="F:ATP binding"/>
    <property type="evidence" value="ECO:0007669"/>
    <property type="project" value="InterPro"/>
</dbReference>
<dbReference type="InterPro" id="IPR056411">
    <property type="entry name" value="CysS_C"/>
</dbReference>
<dbReference type="GO" id="GO:0004812">
    <property type="term" value="F:aminoacyl-tRNA ligase activity"/>
    <property type="evidence" value="ECO:0007669"/>
    <property type="project" value="InterPro"/>
</dbReference>
<dbReference type="Gene3D" id="3.40.50.880">
    <property type="match status" value="1"/>
</dbReference>
<protein>
    <submittedName>
        <fullName evidence="2">Unannotated protein</fullName>
    </submittedName>
</protein>
<gene>
    <name evidence="2" type="ORF">UFOPK3770_00526</name>
</gene>